<comment type="similarity">
    <text evidence="2">Belongs to the PTPS family. QueD subfamily.</text>
</comment>
<organism evidence="8 9">
    <name type="scientific">Oligella ureolytica</name>
    <dbReference type="NCBI Taxonomy" id="90244"/>
    <lineage>
        <taxon>Bacteria</taxon>
        <taxon>Pseudomonadati</taxon>
        <taxon>Pseudomonadota</taxon>
        <taxon>Betaproteobacteria</taxon>
        <taxon>Burkholderiales</taxon>
        <taxon>Alcaligenaceae</taxon>
        <taxon>Oligella</taxon>
    </lineage>
</organism>
<evidence type="ECO:0000313" key="8">
    <source>
        <dbReference type="EMBL" id="SUA50630.1"/>
    </source>
</evidence>
<dbReference type="EMBL" id="UGSB01000001">
    <property type="protein sequence ID" value="SUA50630.1"/>
    <property type="molecule type" value="Genomic_DNA"/>
</dbReference>
<dbReference type="InterPro" id="IPR007115">
    <property type="entry name" value="6-PTP_synth/QueD"/>
</dbReference>
<dbReference type="Pfam" id="PF01242">
    <property type="entry name" value="PTPS"/>
    <property type="match status" value="1"/>
</dbReference>
<evidence type="ECO:0000256" key="6">
    <source>
        <dbReference type="ARBA" id="ARBA00048807"/>
    </source>
</evidence>
<dbReference type="Gene3D" id="3.30.479.10">
    <property type="entry name" value="6-pyruvoyl tetrahydropterin synthase/QueD"/>
    <property type="match status" value="1"/>
</dbReference>
<dbReference type="UniPathway" id="UPA00391"/>
<evidence type="ECO:0000313" key="9">
    <source>
        <dbReference type="Proteomes" id="UP000254603"/>
    </source>
</evidence>
<protein>
    <recommendedName>
        <fullName evidence="4">6-carboxy-5,6,7,8-tetrahydropterin synthase</fullName>
        <ecNumber evidence="3">4.1.2.50</ecNumber>
    </recommendedName>
    <alternativeName>
        <fullName evidence="5">Queuosine biosynthesis protein QueD</fullName>
    </alternativeName>
</protein>
<name>A0A378XBU5_9BURK</name>
<gene>
    <name evidence="7" type="ORF">I6G29_01290</name>
    <name evidence="8" type="ORF">NCTC11997_00299</name>
</gene>
<dbReference type="Proteomes" id="UP000254603">
    <property type="component" value="Unassembled WGS sequence"/>
</dbReference>
<dbReference type="RefSeq" id="WP_018575731.1">
    <property type="nucleotide sequence ID" value="NZ_CP065725.1"/>
</dbReference>
<proteinExistence type="inferred from homology"/>
<dbReference type="EMBL" id="CP065725">
    <property type="protein sequence ID" value="QPT40296.1"/>
    <property type="molecule type" value="Genomic_DNA"/>
</dbReference>
<evidence type="ECO:0000256" key="5">
    <source>
        <dbReference type="ARBA" id="ARBA00031449"/>
    </source>
</evidence>
<comment type="pathway">
    <text evidence="1">Purine metabolism; 7-cyano-7-deazaguanine biosynthesis.</text>
</comment>
<dbReference type="SUPFAM" id="SSF55620">
    <property type="entry name" value="Tetrahydrobiopterin biosynthesis enzymes-like"/>
    <property type="match status" value="1"/>
</dbReference>
<accession>A0A378XBU5</accession>
<evidence type="ECO:0000256" key="2">
    <source>
        <dbReference type="ARBA" id="ARBA00008900"/>
    </source>
</evidence>
<dbReference type="Proteomes" id="UP000594903">
    <property type="component" value="Chromosome"/>
</dbReference>
<evidence type="ECO:0000256" key="4">
    <source>
        <dbReference type="ARBA" id="ARBA00018141"/>
    </source>
</evidence>
<dbReference type="EC" id="4.1.2.50" evidence="3"/>
<evidence type="ECO:0000256" key="3">
    <source>
        <dbReference type="ARBA" id="ARBA00012982"/>
    </source>
</evidence>
<dbReference type="OrthoDB" id="9804698at2"/>
<keyword evidence="10" id="KW-1185">Reference proteome</keyword>
<evidence type="ECO:0000313" key="10">
    <source>
        <dbReference type="Proteomes" id="UP000594903"/>
    </source>
</evidence>
<dbReference type="AlphaFoldDB" id="A0A378XBU5"/>
<reference evidence="7 10" key="2">
    <citation type="submission" date="2020-12" db="EMBL/GenBank/DDBJ databases">
        <title>FDA dAtabase for Regulatory Grade micrObial Sequences (FDA-ARGOS): Supporting development and validation of Infectious Disease Dx tests.</title>
        <authorList>
            <person name="Sproer C."/>
            <person name="Gronow S."/>
            <person name="Severitt S."/>
            <person name="Schroder I."/>
            <person name="Tallon L."/>
            <person name="Sadzewicz L."/>
            <person name="Zhao X."/>
            <person name="Boylan J."/>
            <person name="Ott S."/>
            <person name="Bowen H."/>
            <person name="Vavikolanu K."/>
            <person name="Mehta A."/>
            <person name="Aluvathingal J."/>
            <person name="Nadendla S."/>
            <person name="Lowell S."/>
            <person name="Myers T."/>
            <person name="Yan Y."/>
            <person name="Sichtig H."/>
        </authorList>
    </citation>
    <scope>NUCLEOTIDE SEQUENCE [LARGE SCALE GENOMIC DNA]</scope>
    <source>
        <strain evidence="7 10">FDAARGOS_872</strain>
    </source>
</reference>
<dbReference type="InterPro" id="IPR038418">
    <property type="entry name" value="6-PTP_synth/QueD_sf"/>
</dbReference>
<dbReference type="GO" id="GO:0070497">
    <property type="term" value="F:6-carboxytetrahydropterin synthase activity"/>
    <property type="evidence" value="ECO:0007669"/>
    <property type="project" value="UniProtKB-EC"/>
</dbReference>
<reference evidence="8 9" key="1">
    <citation type="submission" date="2018-06" db="EMBL/GenBank/DDBJ databases">
        <authorList>
            <consortium name="Pathogen Informatics"/>
            <person name="Doyle S."/>
        </authorList>
    </citation>
    <scope>NUCLEOTIDE SEQUENCE [LARGE SCALE GENOMIC DNA]</scope>
    <source>
        <strain evidence="8 9">NCTC11997</strain>
    </source>
</reference>
<evidence type="ECO:0000313" key="7">
    <source>
        <dbReference type="EMBL" id="QPT40296.1"/>
    </source>
</evidence>
<sequence>MLQGWDLKTYAFEQRTTAEVISRHIFHTLREQGGLPVNRIRLWETPTSYSEYEGD</sequence>
<comment type="catalytic activity">
    <reaction evidence="6">
        <text>7,8-dihydroneopterin 3'-triphosphate + H2O = 6-carboxy-5,6,7,8-tetrahydropterin + triphosphate + acetaldehyde + 2 H(+)</text>
        <dbReference type="Rhea" id="RHEA:27966"/>
        <dbReference type="ChEBI" id="CHEBI:15343"/>
        <dbReference type="ChEBI" id="CHEBI:15377"/>
        <dbReference type="ChEBI" id="CHEBI:15378"/>
        <dbReference type="ChEBI" id="CHEBI:18036"/>
        <dbReference type="ChEBI" id="CHEBI:58462"/>
        <dbReference type="ChEBI" id="CHEBI:61032"/>
        <dbReference type="EC" id="4.1.2.50"/>
    </reaction>
</comment>
<evidence type="ECO:0000256" key="1">
    <source>
        <dbReference type="ARBA" id="ARBA00005061"/>
    </source>
</evidence>